<comment type="subcellular location">
    <subcellularLocation>
        <location evidence="13">Cell membrane</location>
        <topology evidence="13">Single-pass membrane protein</topology>
    </subcellularLocation>
    <subcellularLocation>
        <location evidence="12">Endomembrane system</location>
        <topology evidence="12">Single-pass membrane protein</topology>
    </subcellularLocation>
</comment>
<dbReference type="HAMAP" id="MF_01398">
    <property type="entry name" value="ATP_synth_b_bprime"/>
    <property type="match status" value="1"/>
</dbReference>
<dbReference type="Pfam" id="PF00430">
    <property type="entry name" value="ATP-synt_B"/>
    <property type="match status" value="1"/>
</dbReference>
<keyword evidence="7 13" id="KW-1133">Transmembrane helix</keyword>
<dbReference type="InterPro" id="IPR005864">
    <property type="entry name" value="ATP_synth_F0_bsu_bac"/>
</dbReference>
<keyword evidence="6 13" id="KW-0375">Hydrogen ion transport</keyword>
<feature type="transmembrane region" description="Helical" evidence="13">
    <location>
        <begin position="6"/>
        <end position="27"/>
    </location>
</feature>
<feature type="coiled-coil region" evidence="15">
    <location>
        <begin position="96"/>
        <end position="123"/>
    </location>
</feature>
<evidence type="ECO:0000256" key="13">
    <source>
        <dbReference type="HAMAP-Rule" id="MF_01398"/>
    </source>
</evidence>
<dbReference type="InterPro" id="IPR028987">
    <property type="entry name" value="ATP_synth_B-like_membr_sf"/>
</dbReference>
<evidence type="ECO:0000313" key="16">
    <source>
        <dbReference type="EMBL" id="MBM6819703.1"/>
    </source>
</evidence>
<evidence type="ECO:0000256" key="7">
    <source>
        <dbReference type="ARBA" id="ARBA00022989"/>
    </source>
</evidence>
<evidence type="ECO:0000256" key="10">
    <source>
        <dbReference type="ARBA" id="ARBA00023310"/>
    </source>
</evidence>
<evidence type="ECO:0000256" key="15">
    <source>
        <dbReference type="SAM" id="Coils"/>
    </source>
</evidence>
<name>A0ABS2FGM1_9CLOT</name>
<comment type="subunit">
    <text evidence="13">F-type ATPases have 2 components, F(1) - the catalytic core - and F(0) - the membrane proton channel. F(1) has five subunits: alpha(3), beta(3), gamma(1), delta(1), epsilon(1). F(0) has three main subunits: a(1), b(2) and c(10-14). The alpha and beta chains form an alternating ring which encloses part of the gamma chain. F(1) is attached to F(0) by a central stalk formed by the gamma and epsilon chains, while a peripheral stalk is formed by the delta and b chains.</text>
</comment>
<dbReference type="EMBL" id="JACJLL010000058">
    <property type="protein sequence ID" value="MBM6819703.1"/>
    <property type="molecule type" value="Genomic_DNA"/>
</dbReference>
<dbReference type="NCBIfam" id="TIGR01144">
    <property type="entry name" value="ATP_synt_b"/>
    <property type="match status" value="1"/>
</dbReference>
<evidence type="ECO:0000256" key="9">
    <source>
        <dbReference type="ARBA" id="ARBA00023136"/>
    </source>
</evidence>
<protein>
    <recommendedName>
        <fullName evidence="13">ATP synthase subunit b</fullName>
    </recommendedName>
    <alternativeName>
        <fullName evidence="13">ATP synthase F(0) sector subunit b</fullName>
    </alternativeName>
    <alternativeName>
        <fullName evidence="13">ATPase subunit I</fullName>
    </alternativeName>
    <alternativeName>
        <fullName evidence="13">F-type ATPase subunit b</fullName>
        <shortName evidence="13">F-ATPase subunit b</shortName>
    </alternativeName>
</protein>
<evidence type="ECO:0000256" key="6">
    <source>
        <dbReference type="ARBA" id="ARBA00022781"/>
    </source>
</evidence>
<evidence type="ECO:0000256" key="5">
    <source>
        <dbReference type="ARBA" id="ARBA00022692"/>
    </source>
</evidence>
<keyword evidence="4 13" id="KW-0138">CF(0)</keyword>
<keyword evidence="17" id="KW-1185">Reference proteome</keyword>
<organism evidence="16 17">
    <name type="scientific">Clostridium saudiense</name>
    <dbReference type="NCBI Taxonomy" id="1414720"/>
    <lineage>
        <taxon>Bacteria</taxon>
        <taxon>Bacillati</taxon>
        <taxon>Bacillota</taxon>
        <taxon>Clostridia</taxon>
        <taxon>Eubacteriales</taxon>
        <taxon>Clostridiaceae</taxon>
        <taxon>Clostridium</taxon>
    </lineage>
</organism>
<accession>A0ABS2FGM1</accession>
<sequence length="159" mass="18541">MEFNPGIILATVVNFLILFFGLKYFFFEKVKLIVEARENEIANKLDSADEELEKARTLAINNERELQRAREEGKAITERHKKKAEKVYDEIVEEAKSEANLIIERAKVEIEREKEKAEYALKKEAIDLALDLSRKVIEKNIDEEKNRQLIDEFISEVGN</sequence>
<evidence type="ECO:0000256" key="14">
    <source>
        <dbReference type="RuleBase" id="RU003848"/>
    </source>
</evidence>
<evidence type="ECO:0000256" key="8">
    <source>
        <dbReference type="ARBA" id="ARBA00023065"/>
    </source>
</evidence>
<feature type="coiled-coil region" evidence="15">
    <location>
        <begin position="38"/>
        <end position="72"/>
    </location>
</feature>
<keyword evidence="3 13" id="KW-1003">Cell membrane</keyword>
<dbReference type="Proteomes" id="UP000767334">
    <property type="component" value="Unassembled WGS sequence"/>
</dbReference>
<evidence type="ECO:0000313" key="17">
    <source>
        <dbReference type="Proteomes" id="UP000767334"/>
    </source>
</evidence>
<comment type="caution">
    <text evidence="16">The sequence shown here is derived from an EMBL/GenBank/DDBJ whole genome shotgun (WGS) entry which is preliminary data.</text>
</comment>
<keyword evidence="15" id="KW-0175">Coiled coil</keyword>
<dbReference type="NCBIfam" id="NF009992">
    <property type="entry name" value="PRK13461.1"/>
    <property type="match status" value="1"/>
</dbReference>
<evidence type="ECO:0000256" key="1">
    <source>
        <dbReference type="ARBA" id="ARBA00005513"/>
    </source>
</evidence>
<keyword evidence="5 13" id="KW-0812">Transmembrane</keyword>
<comment type="function">
    <text evidence="11 13">F(1)F(0) ATP synthase produces ATP from ADP in the presence of a proton or sodium gradient. F-type ATPases consist of two structural domains, F(1) containing the extramembraneous catalytic core and F(0) containing the membrane proton channel, linked together by a central stalk and a peripheral stalk. During catalysis, ATP synthesis in the catalytic domain of F(1) is coupled via a rotary mechanism of the central stalk subunits to proton translocation.</text>
</comment>
<evidence type="ECO:0000256" key="4">
    <source>
        <dbReference type="ARBA" id="ARBA00022547"/>
    </source>
</evidence>
<evidence type="ECO:0000256" key="11">
    <source>
        <dbReference type="ARBA" id="ARBA00025198"/>
    </source>
</evidence>
<proteinExistence type="inferred from homology"/>
<keyword evidence="9 13" id="KW-0472">Membrane</keyword>
<comment type="function">
    <text evidence="13">Component of the F(0) channel, it forms part of the peripheral stalk, linking F(1) to F(0).</text>
</comment>
<evidence type="ECO:0000256" key="3">
    <source>
        <dbReference type="ARBA" id="ARBA00022475"/>
    </source>
</evidence>
<gene>
    <name evidence="13" type="primary">atpF</name>
    <name evidence="16" type="ORF">H6A19_10200</name>
</gene>
<dbReference type="Gene3D" id="1.20.5.620">
    <property type="entry name" value="F1F0 ATP synthase subunit B, membrane domain"/>
    <property type="match status" value="1"/>
</dbReference>
<evidence type="ECO:0000256" key="2">
    <source>
        <dbReference type="ARBA" id="ARBA00022448"/>
    </source>
</evidence>
<dbReference type="CDD" id="cd06503">
    <property type="entry name" value="ATP-synt_Fo_b"/>
    <property type="match status" value="1"/>
</dbReference>
<dbReference type="InterPro" id="IPR050059">
    <property type="entry name" value="ATP_synthase_B_chain"/>
</dbReference>
<keyword evidence="8 13" id="KW-0406">Ion transport</keyword>
<dbReference type="PANTHER" id="PTHR33445">
    <property type="entry name" value="ATP SYNTHASE SUBUNIT B', CHLOROPLASTIC"/>
    <property type="match status" value="1"/>
</dbReference>
<reference evidence="16 17" key="1">
    <citation type="journal article" date="2021" name="Sci. Rep.">
        <title>The distribution of antibiotic resistance genes in chicken gut microbiota commensals.</title>
        <authorList>
            <person name="Juricova H."/>
            <person name="Matiasovicova J."/>
            <person name="Kubasova T."/>
            <person name="Cejkova D."/>
            <person name="Rychlik I."/>
        </authorList>
    </citation>
    <scope>NUCLEOTIDE SEQUENCE [LARGE SCALE GENOMIC DNA]</scope>
    <source>
        <strain evidence="16 17">An435</strain>
    </source>
</reference>
<keyword evidence="10 13" id="KW-0066">ATP synthesis</keyword>
<dbReference type="RefSeq" id="WP_148321457.1">
    <property type="nucleotide sequence ID" value="NZ_JACJLL010000058.1"/>
</dbReference>
<dbReference type="SUPFAM" id="SSF81573">
    <property type="entry name" value="F1F0 ATP synthase subunit B, membrane domain"/>
    <property type="match status" value="1"/>
</dbReference>
<comment type="similarity">
    <text evidence="1 13 14">Belongs to the ATPase B chain family.</text>
</comment>
<keyword evidence="2 13" id="KW-0813">Transport</keyword>
<dbReference type="InterPro" id="IPR002146">
    <property type="entry name" value="ATP_synth_b/b'su_bac/chlpt"/>
</dbReference>
<evidence type="ECO:0000256" key="12">
    <source>
        <dbReference type="ARBA" id="ARBA00037847"/>
    </source>
</evidence>
<dbReference type="PANTHER" id="PTHR33445:SF1">
    <property type="entry name" value="ATP SYNTHASE SUBUNIT B"/>
    <property type="match status" value="1"/>
</dbReference>